<evidence type="ECO:0000313" key="5">
    <source>
        <dbReference type="EMBL" id="OGY18191.1"/>
    </source>
</evidence>
<dbReference type="InterPro" id="IPR034704">
    <property type="entry name" value="Ribosomal_bL28/bL31-like_sf"/>
</dbReference>
<gene>
    <name evidence="5" type="ORF">A2786_01590</name>
</gene>
<feature type="compositionally biased region" description="Low complexity" evidence="4">
    <location>
        <begin position="78"/>
        <end position="89"/>
    </location>
</feature>
<dbReference type="AlphaFoldDB" id="A0A1G1VS12"/>
<dbReference type="GO" id="GO:0005840">
    <property type="term" value="C:ribosome"/>
    <property type="evidence" value="ECO:0007669"/>
    <property type="project" value="UniProtKB-KW"/>
</dbReference>
<dbReference type="InterPro" id="IPR026569">
    <property type="entry name" value="Ribosomal_bL28"/>
</dbReference>
<keyword evidence="2" id="KW-0689">Ribosomal protein</keyword>
<comment type="similarity">
    <text evidence="1">Belongs to the bacterial ribosomal protein bL28 family.</text>
</comment>
<evidence type="ECO:0008006" key="7">
    <source>
        <dbReference type="Google" id="ProtNLM"/>
    </source>
</evidence>
<name>A0A1G1VS12_9BACT</name>
<dbReference type="Gene3D" id="2.30.170.40">
    <property type="entry name" value="Ribosomal protein L28/L24"/>
    <property type="match status" value="1"/>
</dbReference>
<organism evidence="5 6">
    <name type="scientific">Candidatus Chisholmbacteria bacterium RIFCSPHIGHO2_01_FULL_52_32</name>
    <dbReference type="NCBI Taxonomy" id="1797591"/>
    <lineage>
        <taxon>Bacteria</taxon>
        <taxon>Candidatus Chisholmiibacteriota</taxon>
    </lineage>
</organism>
<dbReference type="Proteomes" id="UP000179233">
    <property type="component" value="Unassembled WGS sequence"/>
</dbReference>
<evidence type="ECO:0000256" key="1">
    <source>
        <dbReference type="ARBA" id="ARBA00008760"/>
    </source>
</evidence>
<reference evidence="5 6" key="1">
    <citation type="journal article" date="2016" name="Nat. Commun.">
        <title>Thousands of microbial genomes shed light on interconnected biogeochemical processes in an aquifer system.</title>
        <authorList>
            <person name="Anantharaman K."/>
            <person name="Brown C.T."/>
            <person name="Hug L.A."/>
            <person name="Sharon I."/>
            <person name="Castelle C.J."/>
            <person name="Probst A.J."/>
            <person name="Thomas B.C."/>
            <person name="Singh A."/>
            <person name="Wilkins M.J."/>
            <person name="Karaoz U."/>
            <person name="Brodie E.L."/>
            <person name="Williams K.H."/>
            <person name="Hubbard S.S."/>
            <person name="Banfield J.F."/>
        </authorList>
    </citation>
    <scope>NUCLEOTIDE SEQUENCE [LARGE SCALE GENOMIC DNA]</scope>
</reference>
<feature type="region of interest" description="Disordered" evidence="4">
    <location>
        <begin position="70"/>
        <end position="109"/>
    </location>
</feature>
<dbReference type="InterPro" id="IPR037147">
    <property type="entry name" value="Ribosomal_bL28_sf"/>
</dbReference>
<keyword evidence="3" id="KW-0687">Ribonucleoprotein</keyword>
<evidence type="ECO:0000256" key="2">
    <source>
        <dbReference type="ARBA" id="ARBA00022980"/>
    </source>
</evidence>
<evidence type="ECO:0000256" key="4">
    <source>
        <dbReference type="SAM" id="MobiDB-lite"/>
    </source>
</evidence>
<comment type="caution">
    <text evidence="5">The sequence shown here is derived from an EMBL/GenBank/DDBJ whole genome shotgun (WGS) entry which is preliminary data.</text>
</comment>
<sequence>MYACEHCGRGVQVGRHIRHHRGVAGGRWKRKAPVTGRLWLPNLHMARVVEGGKILRRRLCTRCLRRAERPHQALDGNSKPVDSSVSKVGSSGGQAKPKPALETHAVQTI</sequence>
<evidence type="ECO:0000313" key="6">
    <source>
        <dbReference type="Proteomes" id="UP000179233"/>
    </source>
</evidence>
<evidence type="ECO:0000256" key="3">
    <source>
        <dbReference type="ARBA" id="ARBA00023274"/>
    </source>
</evidence>
<dbReference type="GO" id="GO:1990904">
    <property type="term" value="C:ribonucleoprotein complex"/>
    <property type="evidence" value="ECO:0007669"/>
    <property type="project" value="UniProtKB-KW"/>
</dbReference>
<proteinExistence type="inferred from homology"/>
<dbReference type="SUPFAM" id="SSF143800">
    <property type="entry name" value="L28p-like"/>
    <property type="match status" value="1"/>
</dbReference>
<dbReference type="Pfam" id="PF00830">
    <property type="entry name" value="Ribosomal_L28"/>
    <property type="match status" value="1"/>
</dbReference>
<dbReference type="EMBL" id="MHCJ01000003">
    <property type="protein sequence ID" value="OGY18191.1"/>
    <property type="molecule type" value="Genomic_DNA"/>
</dbReference>
<accession>A0A1G1VS12</accession>
<protein>
    <recommendedName>
        <fullName evidence="7">50S ribosomal protein L28</fullName>
    </recommendedName>
</protein>
<dbReference type="GO" id="GO:0003735">
    <property type="term" value="F:structural constituent of ribosome"/>
    <property type="evidence" value="ECO:0007669"/>
    <property type="project" value="InterPro"/>
</dbReference>